<proteinExistence type="predicted"/>
<feature type="region of interest" description="Disordered" evidence="1">
    <location>
        <begin position="217"/>
        <end position="296"/>
    </location>
</feature>
<feature type="compositionally biased region" description="Low complexity" evidence="1">
    <location>
        <begin position="228"/>
        <end position="290"/>
    </location>
</feature>
<protein>
    <submittedName>
        <fullName evidence="2">Uncharacterized protein</fullName>
    </submittedName>
</protein>
<evidence type="ECO:0000313" key="2">
    <source>
        <dbReference type="EMBL" id="MYN18026.1"/>
    </source>
</evidence>
<keyword evidence="3" id="KW-1185">Reference proteome</keyword>
<evidence type="ECO:0000313" key="3">
    <source>
        <dbReference type="Proteomes" id="UP000484875"/>
    </source>
</evidence>
<dbReference type="AlphaFoldDB" id="A0A845HNE5"/>
<sequence>MLHFLEGGAEALCKPRPGASVSSSSTESKRESNVGEVQFGYDNRGLYGASNERGISVVVLKALFKAVAESDISSEDEESPLPRAIVRIKQILDFVPEKKPLNPKMQTFTMAAEGSTWANNVGRHLSGADEPVRVELTNFLFAVRSGHGLETALNYENDTAWPGGTAVLHAELRILNAAWIAGSGDLLLTGAKRACWGCHCVLEDVNSEALLQRSVSVGGTSGEPVDTPSISSSSSAALPSSSSVAPPTMTRSRSISPPRTSMGPESPMRPSSPTMASSSMLSSASAMMGSTLPTSTSLAGSTLLAPHVPEYFRILRLADEDLSGWAFSDTYCGLHGAGRSETTRDPATMGSTLTRRRSLVWRY</sequence>
<dbReference type="EMBL" id="WWCV01000024">
    <property type="protein sequence ID" value="MYN18026.1"/>
    <property type="molecule type" value="Genomic_DNA"/>
</dbReference>
<name>A0A845HNE5_9BURK</name>
<organism evidence="2 3">
    <name type="scientific">Duganella vulcania</name>
    <dbReference type="NCBI Taxonomy" id="2692166"/>
    <lineage>
        <taxon>Bacteria</taxon>
        <taxon>Pseudomonadati</taxon>
        <taxon>Pseudomonadota</taxon>
        <taxon>Betaproteobacteria</taxon>
        <taxon>Burkholderiales</taxon>
        <taxon>Oxalobacteraceae</taxon>
        <taxon>Telluria group</taxon>
        <taxon>Duganella</taxon>
    </lineage>
</organism>
<evidence type="ECO:0000256" key="1">
    <source>
        <dbReference type="SAM" id="MobiDB-lite"/>
    </source>
</evidence>
<dbReference type="Proteomes" id="UP000484875">
    <property type="component" value="Unassembled WGS sequence"/>
</dbReference>
<dbReference type="RefSeq" id="WP_161090602.1">
    <property type="nucleotide sequence ID" value="NZ_WWCV01000024.1"/>
</dbReference>
<accession>A0A845HNE5</accession>
<comment type="caution">
    <text evidence="2">The sequence shown here is derived from an EMBL/GenBank/DDBJ whole genome shotgun (WGS) entry which is preliminary data.</text>
</comment>
<gene>
    <name evidence="2" type="ORF">GTP81_14800</name>
</gene>
<feature type="region of interest" description="Disordered" evidence="1">
    <location>
        <begin position="15"/>
        <end position="34"/>
    </location>
</feature>
<reference evidence="2 3" key="1">
    <citation type="submission" date="2019-12" db="EMBL/GenBank/DDBJ databases">
        <title>Novel species isolated from a subtropical stream in China.</title>
        <authorList>
            <person name="Lu H."/>
        </authorList>
    </citation>
    <scope>NUCLEOTIDE SEQUENCE [LARGE SCALE GENOMIC DNA]</scope>
    <source>
        <strain evidence="2 3">FT107W</strain>
    </source>
</reference>